<keyword evidence="4 6" id="KW-1133">Transmembrane helix</keyword>
<feature type="transmembrane region" description="Helical" evidence="6">
    <location>
        <begin position="469"/>
        <end position="494"/>
    </location>
</feature>
<keyword evidence="3 6" id="KW-0812">Transmembrane</keyword>
<feature type="transmembrane region" description="Helical" evidence="6">
    <location>
        <begin position="81"/>
        <end position="102"/>
    </location>
</feature>
<dbReference type="GO" id="GO:0015297">
    <property type="term" value="F:antiporter activity"/>
    <property type="evidence" value="ECO:0007669"/>
    <property type="project" value="InterPro"/>
</dbReference>
<comment type="subcellular location">
    <subcellularLocation>
        <location evidence="1">Membrane</location>
        <topology evidence="1">Multi-pass membrane protein</topology>
    </subcellularLocation>
</comment>
<dbReference type="Gene3D" id="1.20.1530.20">
    <property type="match status" value="1"/>
</dbReference>
<dbReference type="AlphaFoldDB" id="A0A1I8J7Y2"/>
<name>A0A1I8J7Y2_9PLAT</name>
<dbReference type="InterPro" id="IPR006153">
    <property type="entry name" value="Cation/H_exchanger_TM"/>
</dbReference>
<feature type="domain" description="Cation/H+ exchanger transmembrane" evidence="7">
    <location>
        <begin position="164"/>
        <end position="559"/>
    </location>
</feature>
<comment type="similarity">
    <text evidence="2">Belongs to the monovalent cation:proton antiporter 1 (CPA1) transporter (TC 2.A.36) family.</text>
</comment>
<dbReference type="GO" id="GO:1902600">
    <property type="term" value="P:proton transmembrane transport"/>
    <property type="evidence" value="ECO:0007669"/>
    <property type="project" value="InterPro"/>
</dbReference>
<feature type="transmembrane region" description="Helical" evidence="6">
    <location>
        <begin position="242"/>
        <end position="262"/>
    </location>
</feature>
<reference evidence="9" key="1">
    <citation type="submission" date="2016-11" db="UniProtKB">
        <authorList>
            <consortium name="WormBaseParasite"/>
        </authorList>
    </citation>
    <scope>IDENTIFICATION</scope>
</reference>
<feature type="transmembrane region" description="Helical" evidence="6">
    <location>
        <begin position="535"/>
        <end position="561"/>
    </location>
</feature>
<dbReference type="PANTHER" id="PTHR31102:SF1">
    <property type="entry name" value="CATION_H+ EXCHANGER DOMAIN-CONTAINING PROTEIN"/>
    <property type="match status" value="1"/>
</dbReference>
<evidence type="ECO:0000256" key="4">
    <source>
        <dbReference type="ARBA" id="ARBA00022989"/>
    </source>
</evidence>
<dbReference type="InterPro" id="IPR051843">
    <property type="entry name" value="CPA1_transporter"/>
</dbReference>
<keyword evidence="5 6" id="KW-0472">Membrane</keyword>
<evidence type="ECO:0000256" key="5">
    <source>
        <dbReference type="ARBA" id="ARBA00023136"/>
    </source>
</evidence>
<evidence type="ECO:0000256" key="1">
    <source>
        <dbReference type="ARBA" id="ARBA00004141"/>
    </source>
</evidence>
<evidence type="ECO:0000256" key="3">
    <source>
        <dbReference type="ARBA" id="ARBA00022692"/>
    </source>
</evidence>
<dbReference type="InterPro" id="IPR038770">
    <property type="entry name" value="Na+/solute_symporter_sf"/>
</dbReference>
<dbReference type="GO" id="GO:0016020">
    <property type="term" value="C:membrane"/>
    <property type="evidence" value="ECO:0007669"/>
    <property type="project" value="UniProtKB-SubCell"/>
</dbReference>
<feature type="transmembrane region" description="Helical" evidence="6">
    <location>
        <begin position="439"/>
        <end position="457"/>
    </location>
</feature>
<feature type="transmembrane region" description="Helical" evidence="6">
    <location>
        <begin position="375"/>
        <end position="395"/>
    </location>
</feature>
<feature type="transmembrane region" description="Helical" evidence="6">
    <location>
        <begin position="154"/>
        <end position="172"/>
    </location>
</feature>
<organism evidence="8 9">
    <name type="scientific">Macrostomum lignano</name>
    <dbReference type="NCBI Taxonomy" id="282301"/>
    <lineage>
        <taxon>Eukaryota</taxon>
        <taxon>Metazoa</taxon>
        <taxon>Spiralia</taxon>
        <taxon>Lophotrochozoa</taxon>
        <taxon>Platyhelminthes</taxon>
        <taxon>Rhabditophora</taxon>
        <taxon>Macrostomorpha</taxon>
        <taxon>Macrostomida</taxon>
        <taxon>Macrostomidae</taxon>
        <taxon>Macrostomum</taxon>
    </lineage>
</organism>
<evidence type="ECO:0000313" key="8">
    <source>
        <dbReference type="Proteomes" id="UP000095280"/>
    </source>
</evidence>
<protein>
    <submittedName>
        <fullName evidence="9">Na_H_Exchanger domain-containing protein</fullName>
    </submittedName>
</protein>
<feature type="transmembrane region" description="Helical" evidence="6">
    <location>
        <begin position="178"/>
        <end position="195"/>
    </location>
</feature>
<dbReference type="WBParaSite" id="maker-uti_cns_0046051-snap-gene-1.15-mRNA-1">
    <property type="protein sequence ID" value="maker-uti_cns_0046051-snap-gene-1.15-mRNA-1"/>
    <property type="gene ID" value="maker-uti_cns_0046051-snap-gene-1.15"/>
</dbReference>
<evidence type="ECO:0000313" key="9">
    <source>
        <dbReference type="WBParaSite" id="maker-uti_cns_0046051-snap-gene-1.15-mRNA-1"/>
    </source>
</evidence>
<feature type="transmembrane region" description="Helical" evidence="6">
    <location>
        <begin position="268"/>
        <end position="289"/>
    </location>
</feature>
<feature type="transmembrane region" description="Helical" evidence="6">
    <location>
        <begin position="351"/>
        <end position="369"/>
    </location>
</feature>
<dbReference type="PANTHER" id="PTHR31102">
    <property type="match status" value="1"/>
</dbReference>
<evidence type="ECO:0000259" key="7">
    <source>
        <dbReference type="Pfam" id="PF00999"/>
    </source>
</evidence>
<keyword evidence="8" id="KW-1185">Reference proteome</keyword>
<proteinExistence type="inferred from homology"/>
<accession>A0A1I8J7Y2</accession>
<dbReference type="Proteomes" id="UP000095280">
    <property type="component" value="Unplaced"/>
</dbReference>
<sequence>SVALRAEPPTPSALRRAAAESASVDTENATGGACSRFYAGLSACFGRVTATATTAENPLPEEPTFWQQAKFSCRCPPHGYVARWITGLVSILVLYGTLIVLVGENALPQTCELVVTAATPMDTTEAANVSSSVPENENSNSTTDSIVTKSCHGGNIFGLFVLFVCSMVASSWSKKLNLPPLLGMLIVGCILGNAPEINVARHIRKEYFNKLRELALCVILLRAGLSLDPNTLRRLSAAVFRLSFVPCLVESFVSAAAARLILGFPWEWGFMLGFVLGAVSPAVVVLGMLKLEYRGYGVEKGIPTLIIAASSMDDVLAITGFSLALGIAADGSGSSGNGSIARALFRGPRDALIGIVYGAAVGALLWYIPHRQHKRPIMFRFIFLVGAGIVALLGCEMVHLKGAGAMAVLTLALVSGYGWRRWDGWCDEKNPMLAPLDTLWWFMQPLLFGLIGGQIDFEKIQPGQLARGLGVVGIGLALRMAASFLCVLGTNLSLRERLFVPFSWLPKATVQAAIGPVALDMALSKQNRNDQEVDWASQILTIAALVILLTAPIGAFLIAFLGPKMLQRDRNWEQHHFELSARQHSGQHTRARTAKAAAAAVAAVALATASVAGRPGFLRATANDCRRDADE</sequence>
<evidence type="ECO:0000256" key="2">
    <source>
        <dbReference type="ARBA" id="ARBA00007367"/>
    </source>
</evidence>
<dbReference type="Pfam" id="PF00999">
    <property type="entry name" value="Na_H_Exchanger"/>
    <property type="match status" value="1"/>
</dbReference>
<evidence type="ECO:0000256" key="6">
    <source>
        <dbReference type="SAM" id="Phobius"/>
    </source>
</evidence>